<evidence type="ECO:0000313" key="2">
    <source>
        <dbReference type="Proteomes" id="UP000607311"/>
    </source>
</evidence>
<reference evidence="1" key="1">
    <citation type="submission" date="2021-01" db="EMBL/GenBank/DDBJ databases">
        <title>Whole genome shotgun sequence of Verrucosispora sediminis NBRC 107745.</title>
        <authorList>
            <person name="Komaki H."/>
            <person name="Tamura T."/>
        </authorList>
    </citation>
    <scope>NUCLEOTIDE SEQUENCE</scope>
    <source>
        <strain evidence="1">NBRC 107745</strain>
    </source>
</reference>
<dbReference type="EMBL" id="BOPD01000011">
    <property type="protein sequence ID" value="GIJ32860.1"/>
    <property type="molecule type" value="Genomic_DNA"/>
</dbReference>
<dbReference type="RefSeq" id="WP_093405766.1">
    <property type="nucleotide sequence ID" value="NZ_BOPD01000011.1"/>
</dbReference>
<name>A0A9W5UQM2_9ACTN</name>
<comment type="caution">
    <text evidence="1">The sequence shown here is derived from an EMBL/GenBank/DDBJ whole genome shotgun (WGS) entry which is preliminary data.</text>
</comment>
<sequence length="378" mass="41972">MAVMSVESELLLLLGRQHVADPQLARVREILAQDAPGLDWGQFAAQAARHRVAALVGWHGWRFLTDKTVTGLDPAVMMLLYATYRDTRRTNEVMLREIQAISDAAVTQGVTVLLRKGGHLAFSAYQEPGLRPMGDLDVLVVREQAPALVEVLEQLGYVEGHPSVNGIVPLSKRERAFWRLYGSDLPKLNKLTGEIDCPIVSVDVNVSLALPGKGYDVPVSAVVAHAQHHRYGAASFLVPSVEDAVVDLAAHIYKTSTTLRFMTRGGKHRRLIKYVDIAELVRSAGPDFSWDLLLARVDEYRVAEPVYYGLAHLNMLFPDTVAADTLAALRQRCSAPDQLLTQYGQWDLAEPRVWQQDFLSRFFDPATDRELPASKSLV</sequence>
<dbReference type="Pfam" id="PF14907">
    <property type="entry name" value="NTP_transf_5"/>
    <property type="match status" value="1"/>
</dbReference>
<evidence type="ECO:0000313" key="1">
    <source>
        <dbReference type="EMBL" id="GIJ32860.1"/>
    </source>
</evidence>
<accession>A0A9W5UQM2</accession>
<dbReference type="InterPro" id="IPR039498">
    <property type="entry name" value="NTP_transf_5"/>
</dbReference>
<proteinExistence type="predicted"/>
<dbReference type="AlphaFoldDB" id="A0A9W5UQM2"/>
<organism evidence="1 2">
    <name type="scientific">Micromonospora sediminimaris</name>
    <dbReference type="NCBI Taxonomy" id="547162"/>
    <lineage>
        <taxon>Bacteria</taxon>
        <taxon>Bacillati</taxon>
        <taxon>Actinomycetota</taxon>
        <taxon>Actinomycetes</taxon>
        <taxon>Micromonosporales</taxon>
        <taxon>Micromonosporaceae</taxon>
        <taxon>Micromonospora</taxon>
    </lineage>
</organism>
<dbReference type="Gene3D" id="3.30.460.40">
    <property type="match status" value="1"/>
</dbReference>
<dbReference type="OrthoDB" id="4159853at2"/>
<evidence type="ECO:0008006" key="3">
    <source>
        <dbReference type="Google" id="ProtNLM"/>
    </source>
</evidence>
<dbReference type="Proteomes" id="UP000607311">
    <property type="component" value="Unassembled WGS sequence"/>
</dbReference>
<gene>
    <name evidence="1" type="ORF">Vse01_20080</name>
</gene>
<keyword evidence="2" id="KW-1185">Reference proteome</keyword>
<protein>
    <recommendedName>
        <fullName evidence="3">Nucleotidyltransferase</fullName>
    </recommendedName>
</protein>